<gene>
    <name evidence="2" type="ORF">Syun_001887</name>
</gene>
<dbReference type="AlphaFoldDB" id="A0AAP0Q6Q8"/>
<name>A0AAP0Q6Q8_9MAGN</name>
<proteinExistence type="predicted"/>
<feature type="compositionally biased region" description="Polar residues" evidence="1">
    <location>
        <begin position="1"/>
        <end position="13"/>
    </location>
</feature>
<keyword evidence="3" id="KW-1185">Reference proteome</keyword>
<evidence type="ECO:0000313" key="2">
    <source>
        <dbReference type="EMBL" id="KAK9169747.1"/>
    </source>
</evidence>
<dbReference type="EMBL" id="JBBNAF010000001">
    <property type="protein sequence ID" value="KAK9169747.1"/>
    <property type="molecule type" value="Genomic_DNA"/>
</dbReference>
<accession>A0AAP0Q6Q8</accession>
<comment type="caution">
    <text evidence="2">The sequence shown here is derived from an EMBL/GenBank/DDBJ whole genome shotgun (WGS) entry which is preliminary data.</text>
</comment>
<feature type="region of interest" description="Disordered" evidence="1">
    <location>
        <begin position="1"/>
        <end position="23"/>
    </location>
</feature>
<reference evidence="2 3" key="1">
    <citation type="submission" date="2024-01" db="EMBL/GenBank/DDBJ databases">
        <title>Genome assemblies of Stephania.</title>
        <authorList>
            <person name="Yang L."/>
        </authorList>
    </citation>
    <scope>NUCLEOTIDE SEQUENCE [LARGE SCALE GENOMIC DNA]</scope>
    <source>
        <strain evidence="2">YNDBR</strain>
        <tissue evidence="2">Leaf</tissue>
    </source>
</reference>
<sequence>MENTEETPNQSEAEQNEVPTHDIGCTLSDPFPDFTYTFTPGMLFDSRVEVVSWTQAITKQCGFVVIILKSDAPIGRRANLSIGCEKFSSIAPKM</sequence>
<evidence type="ECO:0000313" key="3">
    <source>
        <dbReference type="Proteomes" id="UP001420932"/>
    </source>
</evidence>
<organism evidence="2 3">
    <name type="scientific">Stephania yunnanensis</name>
    <dbReference type="NCBI Taxonomy" id="152371"/>
    <lineage>
        <taxon>Eukaryota</taxon>
        <taxon>Viridiplantae</taxon>
        <taxon>Streptophyta</taxon>
        <taxon>Embryophyta</taxon>
        <taxon>Tracheophyta</taxon>
        <taxon>Spermatophyta</taxon>
        <taxon>Magnoliopsida</taxon>
        <taxon>Ranunculales</taxon>
        <taxon>Menispermaceae</taxon>
        <taxon>Menispermoideae</taxon>
        <taxon>Cissampelideae</taxon>
        <taxon>Stephania</taxon>
    </lineage>
</organism>
<evidence type="ECO:0000256" key="1">
    <source>
        <dbReference type="SAM" id="MobiDB-lite"/>
    </source>
</evidence>
<protein>
    <submittedName>
        <fullName evidence="2">Uncharacterized protein</fullName>
    </submittedName>
</protein>
<dbReference type="Proteomes" id="UP001420932">
    <property type="component" value="Unassembled WGS sequence"/>
</dbReference>